<keyword evidence="5" id="KW-1185">Reference proteome</keyword>
<dbReference type="SUPFAM" id="SSF55961">
    <property type="entry name" value="Bet v1-like"/>
    <property type="match status" value="1"/>
</dbReference>
<dbReference type="Pfam" id="PF08327">
    <property type="entry name" value="AHSA1"/>
    <property type="match status" value="1"/>
</dbReference>
<dbReference type="Gene3D" id="3.30.530.20">
    <property type="match status" value="1"/>
</dbReference>
<evidence type="ECO:0000259" key="2">
    <source>
        <dbReference type="Pfam" id="PF08327"/>
    </source>
</evidence>
<evidence type="ECO:0000313" key="3">
    <source>
        <dbReference type="EMBL" id="MCZ3364996.1"/>
    </source>
</evidence>
<evidence type="ECO:0000313" key="5">
    <source>
        <dbReference type="Proteomes" id="UP001068021"/>
    </source>
</evidence>
<dbReference type="RefSeq" id="WP_048080297.1">
    <property type="nucleotide sequence ID" value="NZ_JAPVER010000018.1"/>
</dbReference>
<dbReference type="AlphaFoldDB" id="A0A9E5DNC6"/>
<dbReference type="Proteomes" id="UP001068021">
    <property type="component" value="Unassembled WGS sequence"/>
</dbReference>
<comment type="similarity">
    <text evidence="1">Belongs to the AHA1 family.</text>
</comment>
<dbReference type="CDD" id="cd07814">
    <property type="entry name" value="SRPBCC_CalC_Aha1-like"/>
    <property type="match status" value="1"/>
</dbReference>
<organism evidence="4">
    <name type="scientific">Methanobacterium veterum</name>
    <dbReference type="NCBI Taxonomy" id="408577"/>
    <lineage>
        <taxon>Archaea</taxon>
        <taxon>Methanobacteriati</taxon>
        <taxon>Methanobacteriota</taxon>
        <taxon>Methanomada group</taxon>
        <taxon>Methanobacteria</taxon>
        <taxon>Methanobacteriales</taxon>
        <taxon>Methanobacteriaceae</taxon>
        <taxon>Methanobacterium</taxon>
    </lineage>
</organism>
<reference evidence="4" key="1">
    <citation type="submission" date="2022-12" db="EMBL/GenBank/DDBJ databases">
        <title>Reclassification of two methanogenic archaea species isolated from the Kolyma lowland permafrost.</title>
        <authorList>
            <person name="Trubitsyn V.E."/>
            <person name="Rivkina E.M."/>
            <person name="Shcherbakova V.A."/>
        </authorList>
    </citation>
    <scope>NUCLEOTIDE SEQUENCE</scope>
    <source>
        <strain evidence="3">M2</strain>
        <strain evidence="4">MK4</strain>
    </source>
</reference>
<evidence type="ECO:0000256" key="1">
    <source>
        <dbReference type="ARBA" id="ARBA00006817"/>
    </source>
</evidence>
<dbReference type="EMBL" id="JAPVES010000030">
    <property type="protein sequence ID" value="MCZ3372751.1"/>
    <property type="molecule type" value="Genomic_DNA"/>
</dbReference>
<comment type="caution">
    <text evidence="4">The sequence shown here is derived from an EMBL/GenBank/DDBJ whole genome shotgun (WGS) entry which is preliminary data.</text>
</comment>
<dbReference type="Proteomes" id="UP001074446">
    <property type="component" value="Unassembled WGS sequence"/>
</dbReference>
<proteinExistence type="inferred from homology"/>
<protein>
    <submittedName>
        <fullName evidence="4">SRPBCC domain-containing protein</fullName>
    </submittedName>
</protein>
<dbReference type="EMBL" id="JAPVER010000018">
    <property type="protein sequence ID" value="MCZ3364996.1"/>
    <property type="molecule type" value="Genomic_DNA"/>
</dbReference>
<gene>
    <name evidence="4" type="ORF">O3H35_08895</name>
    <name evidence="3" type="ORF">O3H54_03775</name>
</gene>
<feature type="domain" description="Activator of Hsp90 ATPase homologue 1/2-like C-terminal" evidence="2">
    <location>
        <begin position="14"/>
        <end position="158"/>
    </location>
</feature>
<sequence length="161" mass="18423">MADEKELVLTRDLDAPREVVWKAWTDPDMFMQWWGPKGFTTPVSKIDLRKGGEYFNCMRAPDGQDFCSKGVYMDVVEPERLVMTDSFADKEGNKVATTYYEMGAEFPMEMQIKVTFEEQSGKTKLILKHSDVSSISEAELKDMQQGWDESLDKLAELLAKS</sequence>
<evidence type="ECO:0000313" key="4">
    <source>
        <dbReference type="EMBL" id="MCZ3372751.1"/>
    </source>
</evidence>
<dbReference type="InterPro" id="IPR023393">
    <property type="entry name" value="START-like_dom_sf"/>
</dbReference>
<accession>A0A9E5DNC6</accession>
<dbReference type="InterPro" id="IPR013538">
    <property type="entry name" value="ASHA1/2-like_C"/>
</dbReference>
<name>A0A9E5DNC6_9EURY</name>